<proteinExistence type="predicted"/>
<sequence length="94" mass="10011">MTAPGSDFVQMGLAITAAAMSARQEPLGLRAQLTLARAALKTPDADLRAAVSRFLDVHDQNPAAAGDVLMRVIQDRCTAAPTRHAWQDRADLDG</sequence>
<dbReference type="Proteomes" id="UP000604473">
    <property type="component" value="Unassembled WGS sequence"/>
</dbReference>
<evidence type="ECO:0000313" key="1">
    <source>
        <dbReference type="EMBL" id="MBL3610079.1"/>
    </source>
</evidence>
<dbReference type="EMBL" id="JAESJJ010000021">
    <property type="protein sequence ID" value="MBL3610079.1"/>
    <property type="molecule type" value="Genomic_DNA"/>
</dbReference>
<protein>
    <submittedName>
        <fullName evidence="1">Uncharacterized protein</fullName>
    </submittedName>
</protein>
<name>A0ABS1RVG7_RHOSU</name>
<evidence type="ECO:0000313" key="2">
    <source>
        <dbReference type="Proteomes" id="UP000604473"/>
    </source>
</evidence>
<reference evidence="1 2" key="1">
    <citation type="submission" date="2021-01" db="EMBL/GenBank/DDBJ databases">
        <title>Draft genomes of Rhodovulum sulfidophilum.</title>
        <authorList>
            <person name="Guzman M.S."/>
        </authorList>
    </citation>
    <scope>NUCLEOTIDE SEQUENCE [LARGE SCALE GENOMIC DNA]</scope>
    <source>
        <strain evidence="1 2">AB35</strain>
    </source>
</reference>
<dbReference type="RefSeq" id="WP_202249811.1">
    <property type="nucleotide sequence ID" value="NZ_JAESJJ010000021.1"/>
</dbReference>
<comment type="caution">
    <text evidence="1">The sequence shown here is derived from an EMBL/GenBank/DDBJ whole genome shotgun (WGS) entry which is preliminary data.</text>
</comment>
<gene>
    <name evidence="1" type="ORF">JMM60_14985</name>
</gene>
<accession>A0ABS1RVG7</accession>
<organism evidence="1 2">
    <name type="scientific">Rhodovulum sulfidophilum</name>
    <name type="common">Rhodobacter sulfidophilus</name>
    <dbReference type="NCBI Taxonomy" id="35806"/>
    <lineage>
        <taxon>Bacteria</taxon>
        <taxon>Pseudomonadati</taxon>
        <taxon>Pseudomonadota</taxon>
        <taxon>Alphaproteobacteria</taxon>
        <taxon>Rhodobacterales</taxon>
        <taxon>Paracoccaceae</taxon>
        <taxon>Rhodovulum</taxon>
    </lineage>
</organism>
<keyword evidence="2" id="KW-1185">Reference proteome</keyword>